<keyword evidence="9" id="KW-0175">Coiled coil</keyword>
<dbReference type="AlphaFoldDB" id="A0A8H7MIV7"/>
<evidence type="ECO:0000256" key="2">
    <source>
        <dbReference type="ARBA" id="ARBA00022664"/>
    </source>
</evidence>
<organism evidence="13 14">
    <name type="scientific">Ascochyta lentis</name>
    <dbReference type="NCBI Taxonomy" id="205686"/>
    <lineage>
        <taxon>Eukaryota</taxon>
        <taxon>Fungi</taxon>
        <taxon>Dikarya</taxon>
        <taxon>Ascomycota</taxon>
        <taxon>Pezizomycotina</taxon>
        <taxon>Dothideomycetes</taxon>
        <taxon>Pleosporomycetidae</taxon>
        <taxon>Pleosporales</taxon>
        <taxon>Pleosporineae</taxon>
        <taxon>Didymellaceae</taxon>
        <taxon>Ascochyta</taxon>
    </lineage>
</organism>
<dbReference type="CDD" id="cd18791">
    <property type="entry name" value="SF2_C_RHA"/>
    <property type="match status" value="1"/>
</dbReference>
<feature type="region of interest" description="Disordered" evidence="10">
    <location>
        <begin position="46"/>
        <end position="80"/>
    </location>
</feature>
<evidence type="ECO:0000256" key="4">
    <source>
        <dbReference type="ARBA" id="ARBA00022801"/>
    </source>
</evidence>
<dbReference type="PANTHER" id="PTHR18934">
    <property type="entry name" value="ATP-DEPENDENT RNA HELICASE"/>
    <property type="match status" value="1"/>
</dbReference>
<evidence type="ECO:0000256" key="6">
    <source>
        <dbReference type="ARBA" id="ARBA00022840"/>
    </source>
</evidence>
<dbReference type="InterPro" id="IPR011545">
    <property type="entry name" value="DEAD/DEAH_box_helicase_dom"/>
</dbReference>
<dbReference type="Gene3D" id="1.20.120.1080">
    <property type="match status" value="1"/>
</dbReference>
<dbReference type="InterPro" id="IPR048333">
    <property type="entry name" value="HA2_WH"/>
</dbReference>
<dbReference type="Pfam" id="PF21010">
    <property type="entry name" value="HA2_C"/>
    <property type="match status" value="1"/>
</dbReference>
<dbReference type="InterPro" id="IPR001650">
    <property type="entry name" value="Helicase_C-like"/>
</dbReference>
<dbReference type="Pfam" id="PF00271">
    <property type="entry name" value="Helicase_C"/>
    <property type="match status" value="1"/>
</dbReference>
<keyword evidence="2" id="KW-0507">mRNA processing</keyword>
<dbReference type="OrthoDB" id="10253254at2759"/>
<dbReference type="GO" id="GO:0006397">
    <property type="term" value="P:mRNA processing"/>
    <property type="evidence" value="ECO:0007669"/>
    <property type="project" value="UniProtKB-KW"/>
</dbReference>
<evidence type="ECO:0000256" key="3">
    <source>
        <dbReference type="ARBA" id="ARBA00022741"/>
    </source>
</evidence>
<dbReference type="GO" id="GO:0005524">
    <property type="term" value="F:ATP binding"/>
    <property type="evidence" value="ECO:0007669"/>
    <property type="project" value="UniProtKB-KW"/>
</dbReference>
<dbReference type="FunFam" id="3.40.50.300:FF:000615">
    <property type="entry name" value="pre-mRNA-splicing factor ATP-dependent RNA helicase DEAH7"/>
    <property type="match status" value="1"/>
</dbReference>
<dbReference type="GO" id="GO:0003724">
    <property type="term" value="F:RNA helicase activity"/>
    <property type="evidence" value="ECO:0007669"/>
    <property type="project" value="UniProtKB-EC"/>
</dbReference>
<reference evidence="13" key="1">
    <citation type="submission" date="2018-12" db="EMBL/GenBank/DDBJ databases">
        <authorList>
            <person name="Syme R.A."/>
            <person name="Farfan-Caceres L."/>
            <person name="Lichtenzveig J."/>
        </authorList>
    </citation>
    <scope>NUCLEOTIDE SEQUENCE</scope>
    <source>
        <strain evidence="13">Al4</strain>
    </source>
</reference>
<dbReference type="EMBL" id="RZGK01000009">
    <property type="protein sequence ID" value="KAF9696653.1"/>
    <property type="molecule type" value="Genomic_DNA"/>
</dbReference>
<dbReference type="InterPro" id="IPR027417">
    <property type="entry name" value="P-loop_NTPase"/>
</dbReference>
<dbReference type="SMART" id="SM00487">
    <property type="entry name" value="DEXDc"/>
    <property type="match status" value="1"/>
</dbReference>
<keyword evidence="4" id="KW-0378">Hydrolase</keyword>
<feature type="coiled-coil region" evidence="9">
    <location>
        <begin position="90"/>
        <end position="117"/>
    </location>
</feature>
<dbReference type="CDD" id="cd17917">
    <property type="entry name" value="DEXHc_RHA-like"/>
    <property type="match status" value="1"/>
</dbReference>
<dbReference type="PANTHER" id="PTHR18934:SF83">
    <property type="entry name" value="PRE-MRNA-SPLICING FACTOR ATP-DEPENDENT RNA HELICASE DHX16"/>
    <property type="match status" value="1"/>
</dbReference>
<feature type="domain" description="Helicase ATP-binding" evidence="11">
    <location>
        <begin position="260"/>
        <end position="424"/>
    </location>
</feature>
<accession>A0A8H7MIV7</accession>
<evidence type="ECO:0000256" key="5">
    <source>
        <dbReference type="ARBA" id="ARBA00022806"/>
    </source>
</evidence>
<comment type="caution">
    <text evidence="13">The sequence shown here is derived from an EMBL/GenBank/DDBJ whole genome shotgun (WGS) entry which is preliminary data.</text>
</comment>
<reference evidence="13" key="2">
    <citation type="submission" date="2020-09" db="EMBL/GenBank/DDBJ databases">
        <title>Reference genome assembly for Australian Ascochyta lentis isolate Al4.</title>
        <authorList>
            <person name="Lee R.C."/>
            <person name="Farfan-Caceres L.M."/>
            <person name="Debler J.W."/>
            <person name="Williams A.H."/>
            <person name="Henares B.M."/>
        </authorList>
    </citation>
    <scope>NUCLEOTIDE SEQUENCE</scope>
    <source>
        <strain evidence="13">Al4</strain>
    </source>
</reference>
<comment type="catalytic activity">
    <reaction evidence="8">
        <text>ATP + H2O = ADP + phosphate + H(+)</text>
        <dbReference type="Rhea" id="RHEA:13065"/>
        <dbReference type="ChEBI" id="CHEBI:15377"/>
        <dbReference type="ChEBI" id="CHEBI:15378"/>
        <dbReference type="ChEBI" id="CHEBI:30616"/>
        <dbReference type="ChEBI" id="CHEBI:43474"/>
        <dbReference type="ChEBI" id="CHEBI:456216"/>
        <dbReference type="EC" id="3.6.4.13"/>
    </reaction>
</comment>
<dbReference type="EC" id="3.6.4.13" evidence="1"/>
<keyword evidence="7" id="KW-0508">mRNA splicing</keyword>
<keyword evidence="14" id="KW-1185">Reference proteome</keyword>
<sequence length="898" mass="101016">MDGRQLRSPVVVHAHLRFAEHFLRELPSKATLHTRAFYTPRIQIRLSRKPNPNNPARTPALPVMSDPKRRRTGDEDVSELRRNARQTYLAQREAQQLALLRRQVAEEQEEEERLGSKLSIEERRDFARNRETLRLAEARNAIDEHLDGYLLPDADLSRNTALTKRHNEREKGYDKSEVQLWEDEQLSKIKSQVKKAERVSADDYEFVFSNDMAINFQSDGMPDPDKALLEKQLKEAEQKVKTMEDVRKSLPIYAYRDELLAAAESHPVLIIVAETGSGKTTQVPQYLHESGFTKNGKIGCTQPRRVAAMSVAKRVSEEMGVRLGRECGYSVRFDSKITPEVTKVEYLTDGLMLKQLMSDPLLSEYAAVVLDEAHERSLATDLLMSLLKELVAVRPEFRLLVTSATLNATKFSEYFGGAPLFNIPGRTHPIERLYSSSPEANYLNAAVTTVFQIHLSQGPGDILVFFTGSEEIESAGEYILETSRKLGSKAGPIIVAPVYGALPAEDQQKIFAPTPPGHRKIVLSTNIAETSLTIDGIRYCIDCGLEKQSVYDHKRSMNTLVVVPCSRASAEQRAGRAGRTGPGMCFRLYTKYAFYNELQMETEPEILRCDLDGPMLTLKTMGINDLLNFDFIDPPSTTAIAASLEHLYALGYIDSMGKVTKLGRRASELPLDPKLGKALLAADKYGCVEEMVTLVSMVSEAGTLFFAPKDKKVAADLAKQRFSEESAGGDLLAFLKIWNEFVENEFSQAWAKENFLDYRALNRVRNVREQLQRLCDKVELPHSTSGISDHVKILKAFTSGYFTNVARLNRDGQSYSTVSQKLSVFIHPSSCMARKQTRDRWIVFYELTSTSKEWVRSVAPIQAEWLTEVAPHYHKASQIEELTDKKQSKGTGKVGVGR</sequence>
<dbReference type="Pfam" id="PF04408">
    <property type="entry name" value="WHD_HA2"/>
    <property type="match status" value="1"/>
</dbReference>
<feature type="domain" description="Helicase C-terminal" evidence="12">
    <location>
        <begin position="429"/>
        <end position="622"/>
    </location>
</feature>
<dbReference type="GO" id="GO:0008380">
    <property type="term" value="P:RNA splicing"/>
    <property type="evidence" value="ECO:0007669"/>
    <property type="project" value="UniProtKB-KW"/>
</dbReference>
<dbReference type="FunFam" id="3.40.50.300:FF:000007">
    <property type="entry name" value="Pre-mRNA-splicing factor ATP-dependent RNA helicase"/>
    <property type="match status" value="1"/>
</dbReference>
<keyword evidence="5" id="KW-0347">Helicase</keyword>
<dbReference type="Pfam" id="PF00270">
    <property type="entry name" value="DEAD"/>
    <property type="match status" value="1"/>
</dbReference>
<dbReference type="Pfam" id="PF07717">
    <property type="entry name" value="OB_NTP_bind"/>
    <property type="match status" value="1"/>
</dbReference>
<dbReference type="GO" id="GO:0071013">
    <property type="term" value="C:catalytic step 2 spliceosome"/>
    <property type="evidence" value="ECO:0007669"/>
    <property type="project" value="TreeGrafter"/>
</dbReference>
<dbReference type="InterPro" id="IPR011709">
    <property type="entry name" value="DEAD-box_helicase_OB_fold"/>
</dbReference>
<keyword evidence="6" id="KW-0067">ATP-binding</keyword>
<proteinExistence type="predicted"/>
<dbReference type="SUPFAM" id="SSF52540">
    <property type="entry name" value="P-loop containing nucleoside triphosphate hydrolases"/>
    <property type="match status" value="1"/>
</dbReference>
<evidence type="ECO:0000259" key="12">
    <source>
        <dbReference type="PROSITE" id="PS51194"/>
    </source>
</evidence>
<dbReference type="Proteomes" id="UP000651452">
    <property type="component" value="Unassembled WGS sequence"/>
</dbReference>
<dbReference type="GO" id="GO:0016787">
    <property type="term" value="F:hydrolase activity"/>
    <property type="evidence" value="ECO:0007669"/>
    <property type="project" value="UniProtKB-KW"/>
</dbReference>
<protein>
    <recommendedName>
        <fullName evidence="1">RNA helicase</fullName>
        <ecNumber evidence="1">3.6.4.13</ecNumber>
    </recommendedName>
</protein>
<dbReference type="InterPro" id="IPR007502">
    <property type="entry name" value="Helicase-assoc_dom"/>
</dbReference>
<name>A0A8H7MIV7_9PLEO</name>
<dbReference type="InterPro" id="IPR014001">
    <property type="entry name" value="Helicase_ATP-bd"/>
</dbReference>
<evidence type="ECO:0000313" key="13">
    <source>
        <dbReference type="EMBL" id="KAF9696653.1"/>
    </source>
</evidence>
<evidence type="ECO:0000256" key="8">
    <source>
        <dbReference type="ARBA" id="ARBA00047984"/>
    </source>
</evidence>
<keyword evidence="3" id="KW-0547">Nucleotide-binding</keyword>
<dbReference type="Gene3D" id="3.40.50.300">
    <property type="entry name" value="P-loop containing nucleotide triphosphate hydrolases"/>
    <property type="match status" value="2"/>
</dbReference>
<dbReference type="PROSITE" id="PS51194">
    <property type="entry name" value="HELICASE_CTER"/>
    <property type="match status" value="1"/>
</dbReference>
<evidence type="ECO:0000256" key="10">
    <source>
        <dbReference type="SAM" id="MobiDB-lite"/>
    </source>
</evidence>
<dbReference type="InterPro" id="IPR002464">
    <property type="entry name" value="DNA/RNA_helicase_DEAH_CS"/>
</dbReference>
<dbReference type="GO" id="GO:0003723">
    <property type="term" value="F:RNA binding"/>
    <property type="evidence" value="ECO:0007669"/>
    <property type="project" value="TreeGrafter"/>
</dbReference>
<gene>
    <name evidence="13" type="ORF">EKO04_005211</name>
</gene>
<evidence type="ECO:0000256" key="9">
    <source>
        <dbReference type="SAM" id="Coils"/>
    </source>
</evidence>
<dbReference type="PROSITE" id="PS51192">
    <property type="entry name" value="HELICASE_ATP_BIND_1"/>
    <property type="match status" value="1"/>
</dbReference>
<dbReference type="SMART" id="SM00847">
    <property type="entry name" value="HA2"/>
    <property type="match status" value="1"/>
</dbReference>
<dbReference type="PROSITE" id="PS00690">
    <property type="entry name" value="DEAH_ATP_HELICASE"/>
    <property type="match status" value="1"/>
</dbReference>
<evidence type="ECO:0000256" key="1">
    <source>
        <dbReference type="ARBA" id="ARBA00012552"/>
    </source>
</evidence>
<dbReference type="SMART" id="SM00490">
    <property type="entry name" value="HELICc"/>
    <property type="match status" value="1"/>
</dbReference>
<evidence type="ECO:0000259" key="11">
    <source>
        <dbReference type="PROSITE" id="PS51192"/>
    </source>
</evidence>
<evidence type="ECO:0000313" key="14">
    <source>
        <dbReference type="Proteomes" id="UP000651452"/>
    </source>
</evidence>
<evidence type="ECO:0000256" key="7">
    <source>
        <dbReference type="ARBA" id="ARBA00023187"/>
    </source>
</evidence>